<evidence type="ECO:0000256" key="3">
    <source>
        <dbReference type="SAM" id="SignalP"/>
    </source>
</evidence>
<name>A0A1A8XVT9_9RHOO</name>
<evidence type="ECO:0000256" key="1">
    <source>
        <dbReference type="PROSITE-ProRule" id="PRU00473"/>
    </source>
</evidence>
<gene>
    <name evidence="5" type="ORF">PROAA_290028</name>
</gene>
<dbReference type="PROSITE" id="PS51123">
    <property type="entry name" value="OMPA_2"/>
    <property type="match status" value="1"/>
</dbReference>
<feature type="compositionally biased region" description="Low complexity" evidence="2">
    <location>
        <begin position="33"/>
        <end position="44"/>
    </location>
</feature>
<proteinExistence type="predicted"/>
<evidence type="ECO:0000313" key="6">
    <source>
        <dbReference type="Proteomes" id="UP000199600"/>
    </source>
</evidence>
<evidence type="ECO:0000313" key="5">
    <source>
        <dbReference type="EMBL" id="SBT08717.1"/>
    </source>
</evidence>
<dbReference type="PROSITE" id="PS51257">
    <property type="entry name" value="PROKAR_LIPOPROTEIN"/>
    <property type="match status" value="1"/>
</dbReference>
<feature type="signal peptide" evidence="3">
    <location>
        <begin position="1"/>
        <end position="24"/>
    </location>
</feature>
<protein>
    <recommendedName>
        <fullName evidence="4">OmpA-like domain-containing protein</fullName>
    </recommendedName>
</protein>
<sequence length="425" mass="45885">MNNKISSKCSLVAMPYLVILALLGACSTETTMPADPDQSAQKAAPPAPPPPSPILQIPILPHDEAVLKAANTLFSKAELAGDPADKTMRRPVVIDPLIDGVSRMQTAATRKMETNVANLVKAKYPQFEVKPFTAANLGQSPLLVVGTFTPINQLGKTEGVRESYRFCLALVDLKSRRIVSKAVARSRMENVDSAPLPFFSDAPVWTRDPTGEAYVATCQASKLDGEVSPAYIDSLVADALINEGIRAYNSAHFKEALALFVKAGATPAGQQFRTLTGNYLAASKLGRRQESAQAFGRIVDFGLDAGKLSVVFTFRPGATSLHGGTAKEPYDMWLKSLAQHAAQRNSCMEIIGHASRGGPESVNERLSALRAEYVRQRLVDETPSLDKRLIAAGYGSRENLIGTGKDNASDALDRRVEFRLLACRE</sequence>
<feature type="domain" description="OmpA-like" evidence="4">
    <location>
        <begin position="301"/>
        <end position="424"/>
    </location>
</feature>
<dbReference type="Proteomes" id="UP000199600">
    <property type="component" value="Unassembled WGS sequence"/>
</dbReference>
<dbReference type="RefSeq" id="WP_186411333.1">
    <property type="nucleotide sequence ID" value="NZ_FLQY01000212.1"/>
</dbReference>
<dbReference type="GO" id="GO:0016020">
    <property type="term" value="C:membrane"/>
    <property type="evidence" value="ECO:0007669"/>
    <property type="project" value="UniProtKB-UniRule"/>
</dbReference>
<organism evidence="5 6">
    <name type="scientific">Candidatus Propionivibrio aalborgensis</name>
    <dbReference type="NCBI Taxonomy" id="1860101"/>
    <lineage>
        <taxon>Bacteria</taxon>
        <taxon>Pseudomonadati</taxon>
        <taxon>Pseudomonadota</taxon>
        <taxon>Betaproteobacteria</taxon>
        <taxon>Rhodocyclales</taxon>
        <taxon>Rhodocyclaceae</taxon>
        <taxon>Propionivibrio</taxon>
    </lineage>
</organism>
<evidence type="ECO:0000259" key="4">
    <source>
        <dbReference type="PROSITE" id="PS51123"/>
    </source>
</evidence>
<dbReference type="SUPFAM" id="SSF103088">
    <property type="entry name" value="OmpA-like"/>
    <property type="match status" value="1"/>
</dbReference>
<feature type="region of interest" description="Disordered" evidence="2">
    <location>
        <begin position="31"/>
        <end position="53"/>
    </location>
</feature>
<keyword evidence="6" id="KW-1185">Reference proteome</keyword>
<keyword evidence="1" id="KW-0472">Membrane</keyword>
<dbReference type="AlphaFoldDB" id="A0A1A8XVT9"/>
<feature type="chain" id="PRO_5008381787" description="OmpA-like domain-containing protein" evidence="3">
    <location>
        <begin position="25"/>
        <end position="425"/>
    </location>
</feature>
<dbReference type="InterPro" id="IPR006665">
    <property type="entry name" value="OmpA-like"/>
</dbReference>
<dbReference type="Pfam" id="PF00691">
    <property type="entry name" value="OmpA"/>
    <property type="match status" value="1"/>
</dbReference>
<dbReference type="EMBL" id="FLQY01000212">
    <property type="protein sequence ID" value="SBT08717.1"/>
    <property type="molecule type" value="Genomic_DNA"/>
</dbReference>
<keyword evidence="3" id="KW-0732">Signal</keyword>
<evidence type="ECO:0000256" key="2">
    <source>
        <dbReference type="SAM" id="MobiDB-lite"/>
    </source>
</evidence>
<reference evidence="5 6" key="1">
    <citation type="submission" date="2016-06" db="EMBL/GenBank/DDBJ databases">
        <authorList>
            <person name="Kjaerup R.B."/>
            <person name="Dalgaard T.S."/>
            <person name="Juul-Madsen H.R."/>
        </authorList>
    </citation>
    <scope>NUCLEOTIDE SEQUENCE [LARGE SCALE GENOMIC DNA]</scope>
    <source>
        <strain evidence="5">2</strain>
    </source>
</reference>
<dbReference type="Gene3D" id="3.30.1330.60">
    <property type="entry name" value="OmpA-like domain"/>
    <property type="match status" value="1"/>
</dbReference>
<accession>A0A1A8XVT9</accession>
<dbReference type="InterPro" id="IPR036737">
    <property type="entry name" value="OmpA-like_sf"/>
</dbReference>